<proteinExistence type="predicted"/>
<gene>
    <name evidence="2" type="ORF">FJY68_13260</name>
</gene>
<dbReference type="InterPro" id="IPR025658">
    <property type="entry name" value="Cyclophilin_TM1367"/>
</dbReference>
<sequence length="151" mass="16615">MPHPNAVAPQPRVDIRTVFSTIQTQLSTIRFNVGGVEFVGTLNSSSLTEKLLSLLPYETVGETWGMEVYFPVDLHVDDPGLVNEVKVGDIAYWPDGPDICLFFGRTPKSTNDAPVVASPVTVIGTFQFVPEDFDRIERRRNGILVNVGPAQ</sequence>
<evidence type="ECO:0000259" key="1">
    <source>
        <dbReference type="Pfam" id="PF04126"/>
    </source>
</evidence>
<dbReference type="Pfam" id="PF04126">
    <property type="entry name" value="Cyclophil_like"/>
    <property type="match status" value="1"/>
</dbReference>
<organism evidence="2 3">
    <name type="scientific">candidate division WOR-3 bacterium</name>
    <dbReference type="NCBI Taxonomy" id="2052148"/>
    <lineage>
        <taxon>Bacteria</taxon>
        <taxon>Bacteria division WOR-3</taxon>
    </lineage>
</organism>
<dbReference type="AlphaFoldDB" id="A0A937XG62"/>
<dbReference type="Proteomes" id="UP000779900">
    <property type="component" value="Unassembled WGS sequence"/>
</dbReference>
<dbReference type="Gene3D" id="2.40.100.20">
    <property type="match status" value="1"/>
</dbReference>
<dbReference type="SUPFAM" id="SSF50891">
    <property type="entry name" value="Cyclophilin-like"/>
    <property type="match status" value="1"/>
</dbReference>
<accession>A0A937XG62</accession>
<evidence type="ECO:0000313" key="2">
    <source>
        <dbReference type="EMBL" id="MBM3332793.1"/>
    </source>
</evidence>
<name>A0A937XG62_UNCW3</name>
<feature type="domain" description="Cyclophilin TM1367-like" evidence="1">
    <location>
        <begin position="28"/>
        <end position="127"/>
    </location>
</feature>
<reference evidence="2" key="1">
    <citation type="submission" date="2019-03" db="EMBL/GenBank/DDBJ databases">
        <title>Lake Tanganyika Metagenome-Assembled Genomes (MAGs).</title>
        <authorList>
            <person name="Tran P."/>
        </authorList>
    </citation>
    <scope>NUCLEOTIDE SEQUENCE</scope>
    <source>
        <strain evidence="2">K_DeepCast_150m_m2_040</strain>
    </source>
</reference>
<protein>
    <recommendedName>
        <fullName evidence="1">Cyclophilin TM1367-like domain-containing protein</fullName>
    </recommendedName>
</protein>
<dbReference type="EMBL" id="VGIR01000138">
    <property type="protein sequence ID" value="MBM3332793.1"/>
    <property type="molecule type" value="Genomic_DNA"/>
</dbReference>
<dbReference type="InterPro" id="IPR029000">
    <property type="entry name" value="Cyclophilin-like_dom_sf"/>
</dbReference>
<evidence type="ECO:0000313" key="3">
    <source>
        <dbReference type="Proteomes" id="UP000779900"/>
    </source>
</evidence>
<comment type="caution">
    <text evidence="2">The sequence shown here is derived from an EMBL/GenBank/DDBJ whole genome shotgun (WGS) entry which is preliminary data.</text>
</comment>